<comment type="caution">
    <text evidence="1">The sequence shown here is derived from an EMBL/GenBank/DDBJ whole genome shotgun (WGS) entry which is preliminary data.</text>
</comment>
<name>A0A5B7JT28_PORTR</name>
<keyword evidence="2" id="KW-1185">Reference proteome</keyword>
<protein>
    <submittedName>
        <fullName evidence="1">Uncharacterized protein</fullName>
    </submittedName>
</protein>
<organism evidence="1 2">
    <name type="scientific">Portunus trituberculatus</name>
    <name type="common">Swimming crab</name>
    <name type="synonym">Neptunus trituberculatus</name>
    <dbReference type="NCBI Taxonomy" id="210409"/>
    <lineage>
        <taxon>Eukaryota</taxon>
        <taxon>Metazoa</taxon>
        <taxon>Ecdysozoa</taxon>
        <taxon>Arthropoda</taxon>
        <taxon>Crustacea</taxon>
        <taxon>Multicrustacea</taxon>
        <taxon>Malacostraca</taxon>
        <taxon>Eumalacostraca</taxon>
        <taxon>Eucarida</taxon>
        <taxon>Decapoda</taxon>
        <taxon>Pleocyemata</taxon>
        <taxon>Brachyura</taxon>
        <taxon>Eubrachyura</taxon>
        <taxon>Portunoidea</taxon>
        <taxon>Portunidae</taxon>
        <taxon>Portuninae</taxon>
        <taxon>Portunus</taxon>
    </lineage>
</organism>
<sequence>MPEEQVKPCIGAKTRYLSECLAVSGCGTQEKRVRRKTLRLNKDIRNKTRNRFQEIPNSKRTYILNEDW</sequence>
<dbReference type="AlphaFoldDB" id="A0A5B7JT28"/>
<reference evidence="1 2" key="1">
    <citation type="submission" date="2019-05" db="EMBL/GenBank/DDBJ databases">
        <title>Another draft genome of Portunus trituberculatus and its Hox gene families provides insights of decapod evolution.</title>
        <authorList>
            <person name="Jeong J.-H."/>
            <person name="Song I."/>
            <person name="Kim S."/>
            <person name="Choi T."/>
            <person name="Kim D."/>
            <person name="Ryu S."/>
            <person name="Kim W."/>
        </authorList>
    </citation>
    <scope>NUCLEOTIDE SEQUENCE [LARGE SCALE GENOMIC DNA]</scope>
    <source>
        <tissue evidence="1">Muscle</tissue>
    </source>
</reference>
<gene>
    <name evidence="1" type="ORF">E2C01_093074</name>
</gene>
<evidence type="ECO:0000313" key="2">
    <source>
        <dbReference type="Proteomes" id="UP000324222"/>
    </source>
</evidence>
<evidence type="ECO:0000313" key="1">
    <source>
        <dbReference type="EMBL" id="MPC97745.1"/>
    </source>
</evidence>
<dbReference type="EMBL" id="VSRR010111283">
    <property type="protein sequence ID" value="MPC97745.1"/>
    <property type="molecule type" value="Genomic_DNA"/>
</dbReference>
<dbReference type="Proteomes" id="UP000324222">
    <property type="component" value="Unassembled WGS sequence"/>
</dbReference>
<proteinExistence type="predicted"/>
<accession>A0A5B7JT28</accession>